<comment type="pathway">
    <text evidence="10">Lipid metabolism; fatty acid biosynthesis.</text>
</comment>
<dbReference type="GO" id="GO:0033818">
    <property type="term" value="F:beta-ketoacyl-acyl-carrier-protein synthase III activity"/>
    <property type="evidence" value="ECO:0007669"/>
    <property type="project" value="UniProtKB-UniRule"/>
</dbReference>
<protein>
    <recommendedName>
        <fullName evidence="10">Beta-ketoacyl-[acyl-carrier-protein] synthase III</fullName>
        <shortName evidence="10">Beta-ketoacyl-ACP synthase III</shortName>
        <shortName evidence="10">KAS III</shortName>
        <ecNumber evidence="10">2.3.1.180</ecNumber>
    </recommendedName>
    <alternativeName>
        <fullName evidence="10">3-oxoacyl-[acyl-carrier-protein] synthase 3</fullName>
    </alternativeName>
    <alternativeName>
        <fullName evidence="10">3-oxoacyl-[acyl-carrier-protein] synthase III</fullName>
    </alternativeName>
</protein>
<gene>
    <name evidence="10 13" type="primary">fabH</name>
    <name evidence="13" type="ORF">KL86DYS1_10915</name>
</gene>
<dbReference type="GO" id="GO:0044550">
    <property type="term" value="P:secondary metabolite biosynthetic process"/>
    <property type="evidence" value="ECO:0007669"/>
    <property type="project" value="TreeGrafter"/>
</dbReference>
<evidence type="ECO:0000256" key="1">
    <source>
        <dbReference type="ARBA" id="ARBA00008642"/>
    </source>
</evidence>
<sequence>MNAIINSIGIYVPEKRIDNHYFESIIDTSDEWITTRTGISQRFYAAENEYTSDLCVKAVQNLASKYNKDLSDIDFIIVATTSGEQVMPSMASQVQTRLNIPNAGCIDVYAACAGFVYGIILAKGLIAAGTHKKVLVIGAETLSKITDFTDRTSCILFGDGAGAVIVEASDKKHIFDALTETDGSHGKDLYLAHQNVPINGEPVIPDRNLHQNGKVVFKWAVSTLVGKIQELTSKNHLKLEDIDWLIPHSANIRILESVCSGLNIPMDKCLESIRNSGNTSSASIPIAWYNGIESGKVKLNDNLLLIGFGGGLTCAGICLQNKIEKK</sequence>
<comment type="similarity">
    <text evidence="1 10">Belongs to the thiolase-like superfamily. FabH family.</text>
</comment>
<dbReference type="Pfam" id="PF08545">
    <property type="entry name" value="ACP_syn_III"/>
    <property type="match status" value="1"/>
</dbReference>
<keyword evidence="8 10" id="KW-0511">Multifunctional enzyme</keyword>
<dbReference type="UniPathway" id="UPA00094"/>
<accession>A0A212J2E2</accession>
<dbReference type="Gene3D" id="3.40.47.10">
    <property type="match status" value="1"/>
</dbReference>
<dbReference type="PANTHER" id="PTHR34069:SF2">
    <property type="entry name" value="BETA-KETOACYL-[ACYL-CARRIER-PROTEIN] SYNTHASE III"/>
    <property type="match status" value="1"/>
</dbReference>
<dbReference type="AlphaFoldDB" id="A0A212J2E2"/>
<dbReference type="EC" id="2.3.1.180" evidence="10"/>
<evidence type="ECO:0000259" key="11">
    <source>
        <dbReference type="Pfam" id="PF08541"/>
    </source>
</evidence>
<keyword evidence="9 10" id="KW-0012">Acyltransferase</keyword>
<organism evidence="13">
    <name type="scientific">uncultured Dysgonomonas sp</name>
    <dbReference type="NCBI Taxonomy" id="206096"/>
    <lineage>
        <taxon>Bacteria</taxon>
        <taxon>Pseudomonadati</taxon>
        <taxon>Bacteroidota</taxon>
        <taxon>Bacteroidia</taxon>
        <taxon>Bacteroidales</taxon>
        <taxon>Dysgonomonadaceae</taxon>
        <taxon>Dysgonomonas</taxon>
        <taxon>environmental samples</taxon>
    </lineage>
</organism>
<dbReference type="InterPro" id="IPR016039">
    <property type="entry name" value="Thiolase-like"/>
</dbReference>
<keyword evidence="4 10" id="KW-0808">Transferase</keyword>
<evidence type="ECO:0000256" key="7">
    <source>
        <dbReference type="ARBA" id="ARBA00023160"/>
    </source>
</evidence>
<evidence type="ECO:0000256" key="6">
    <source>
        <dbReference type="ARBA" id="ARBA00023098"/>
    </source>
</evidence>
<feature type="active site" evidence="10">
    <location>
        <position position="278"/>
    </location>
</feature>
<dbReference type="InterPro" id="IPR013751">
    <property type="entry name" value="ACP_syn_III_N"/>
</dbReference>
<evidence type="ECO:0000256" key="3">
    <source>
        <dbReference type="ARBA" id="ARBA00022516"/>
    </source>
</evidence>
<dbReference type="RefSeq" id="WP_296938804.1">
    <property type="nucleotide sequence ID" value="NZ_LT599032.1"/>
</dbReference>
<reference evidence="13" key="1">
    <citation type="submission" date="2016-04" db="EMBL/GenBank/DDBJ databases">
        <authorList>
            <person name="Evans L.H."/>
            <person name="Alamgir A."/>
            <person name="Owens N."/>
            <person name="Weber N.D."/>
            <person name="Virtaneva K."/>
            <person name="Barbian K."/>
            <person name="Babar A."/>
            <person name="Rosenke K."/>
        </authorList>
    </citation>
    <scope>NUCLEOTIDE SEQUENCE</scope>
    <source>
        <strain evidence="13">86-1</strain>
    </source>
</reference>
<feature type="active site" evidence="10">
    <location>
        <position position="248"/>
    </location>
</feature>
<proteinExistence type="inferred from homology"/>
<dbReference type="GO" id="GO:0004315">
    <property type="term" value="F:3-oxoacyl-[acyl-carrier-protein] synthase activity"/>
    <property type="evidence" value="ECO:0007669"/>
    <property type="project" value="InterPro"/>
</dbReference>
<dbReference type="InterPro" id="IPR013747">
    <property type="entry name" value="ACP_syn_III_C"/>
</dbReference>
<comment type="catalytic activity">
    <reaction evidence="10">
        <text>malonyl-[ACP] + acetyl-CoA + H(+) = 3-oxobutanoyl-[ACP] + CO2 + CoA</text>
        <dbReference type="Rhea" id="RHEA:12080"/>
        <dbReference type="Rhea" id="RHEA-COMP:9623"/>
        <dbReference type="Rhea" id="RHEA-COMP:9625"/>
        <dbReference type="ChEBI" id="CHEBI:15378"/>
        <dbReference type="ChEBI" id="CHEBI:16526"/>
        <dbReference type="ChEBI" id="CHEBI:57287"/>
        <dbReference type="ChEBI" id="CHEBI:57288"/>
        <dbReference type="ChEBI" id="CHEBI:78449"/>
        <dbReference type="ChEBI" id="CHEBI:78450"/>
        <dbReference type="EC" id="2.3.1.180"/>
    </reaction>
</comment>
<keyword evidence="3 10" id="KW-0444">Lipid biosynthesis</keyword>
<evidence type="ECO:0000256" key="9">
    <source>
        <dbReference type="ARBA" id="ARBA00023315"/>
    </source>
</evidence>
<keyword evidence="6 10" id="KW-0443">Lipid metabolism</keyword>
<dbReference type="PANTHER" id="PTHR34069">
    <property type="entry name" value="3-OXOACYL-[ACYL-CARRIER-PROTEIN] SYNTHASE 3"/>
    <property type="match status" value="1"/>
</dbReference>
<dbReference type="GO" id="GO:0006633">
    <property type="term" value="P:fatty acid biosynthetic process"/>
    <property type="evidence" value="ECO:0007669"/>
    <property type="project" value="UniProtKB-UniRule"/>
</dbReference>
<name>A0A212J2E2_9BACT</name>
<feature type="active site" evidence="10">
    <location>
        <position position="112"/>
    </location>
</feature>
<comment type="domain">
    <text evidence="10">The last Arg residue of the ACP-binding site is essential for the weak association between ACP/AcpP and FabH.</text>
</comment>
<dbReference type="SUPFAM" id="SSF53901">
    <property type="entry name" value="Thiolase-like"/>
    <property type="match status" value="1"/>
</dbReference>
<keyword evidence="2 10" id="KW-0963">Cytoplasm</keyword>
<comment type="subcellular location">
    <subcellularLocation>
        <location evidence="10">Cytoplasm</location>
    </subcellularLocation>
</comment>
<dbReference type="GO" id="GO:0005737">
    <property type="term" value="C:cytoplasm"/>
    <property type="evidence" value="ECO:0007669"/>
    <property type="project" value="UniProtKB-SubCell"/>
</dbReference>
<feature type="domain" description="Beta-ketoacyl-[acyl-carrier-protein] synthase III N-terminal" evidence="12">
    <location>
        <begin position="106"/>
        <end position="183"/>
    </location>
</feature>
<dbReference type="EMBL" id="FLUM01000001">
    <property type="protein sequence ID" value="SBV93619.1"/>
    <property type="molecule type" value="Genomic_DNA"/>
</dbReference>
<evidence type="ECO:0000259" key="12">
    <source>
        <dbReference type="Pfam" id="PF08545"/>
    </source>
</evidence>
<comment type="subunit">
    <text evidence="10">Homodimer.</text>
</comment>
<evidence type="ECO:0000256" key="4">
    <source>
        <dbReference type="ARBA" id="ARBA00022679"/>
    </source>
</evidence>
<dbReference type="NCBIfam" id="NF006829">
    <property type="entry name" value="PRK09352.1"/>
    <property type="match status" value="1"/>
</dbReference>
<feature type="domain" description="Beta-ketoacyl-[acyl-carrier-protein] synthase III C-terminal" evidence="11">
    <location>
        <begin position="234"/>
        <end position="319"/>
    </location>
</feature>
<evidence type="ECO:0000256" key="8">
    <source>
        <dbReference type="ARBA" id="ARBA00023268"/>
    </source>
</evidence>
<keyword evidence="5 10" id="KW-0276">Fatty acid metabolism</keyword>
<dbReference type="InterPro" id="IPR004655">
    <property type="entry name" value="FabH"/>
</dbReference>
<keyword evidence="7 10" id="KW-0275">Fatty acid biosynthesis</keyword>
<dbReference type="Pfam" id="PF08541">
    <property type="entry name" value="ACP_syn_III_C"/>
    <property type="match status" value="1"/>
</dbReference>
<feature type="region of interest" description="ACP-binding" evidence="10">
    <location>
        <begin position="249"/>
        <end position="253"/>
    </location>
</feature>
<evidence type="ECO:0000256" key="2">
    <source>
        <dbReference type="ARBA" id="ARBA00022490"/>
    </source>
</evidence>
<dbReference type="HAMAP" id="MF_01815">
    <property type="entry name" value="FabH"/>
    <property type="match status" value="1"/>
</dbReference>
<dbReference type="CDD" id="cd00830">
    <property type="entry name" value="KAS_III"/>
    <property type="match status" value="1"/>
</dbReference>
<evidence type="ECO:0000256" key="5">
    <source>
        <dbReference type="ARBA" id="ARBA00022832"/>
    </source>
</evidence>
<comment type="function">
    <text evidence="10">Catalyzes the condensation reaction of fatty acid synthesis by the addition to an acyl acceptor of two carbons from malonyl-ACP. Catalyzes the first condensation reaction which initiates fatty acid synthesis and may therefore play a role in governing the total rate of fatty acid production. Possesses both acetoacetyl-ACP synthase and acetyl transacylase activities. Its substrate specificity determines the biosynthesis of branched-chain and/or straight-chain of fatty acids.</text>
</comment>
<evidence type="ECO:0000256" key="10">
    <source>
        <dbReference type="HAMAP-Rule" id="MF_01815"/>
    </source>
</evidence>
<evidence type="ECO:0000313" key="13">
    <source>
        <dbReference type="EMBL" id="SBV93619.1"/>
    </source>
</evidence>
<dbReference type="NCBIfam" id="TIGR00747">
    <property type="entry name" value="fabH"/>
    <property type="match status" value="1"/>
</dbReference>